<comment type="caution">
    <text evidence="1">The sequence shown here is derived from an EMBL/GenBank/DDBJ whole genome shotgun (WGS) entry which is preliminary data.</text>
</comment>
<accession>A0ABQ9HKV4</accession>
<reference evidence="1 2" key="1">
    <citation type="submission" date="2023-02" db="EMBL/GenBank/DDBJ databases">
        <title>LHISI_Scaffold_Assembly.</title>
        <authorList>
            <person name="Stuart O.P."/>
            <person name="Cleave R."/>
            <person name="Magrath M.J.L."/>
            <person name="Mikheyev A.S."/>
        </authorList>
    </citation>
    <scope>NUCLEOTIDE SEQUENCE [LARGE SCALE GENOMIC DNA]</scope>
    <source>
        <strain evidence="1">Daus_M_001</strain>
        <tissue evidence="1">Leg muscle</tissue>
    </source>
</reference>
<name>A0ABQ9HKV4_9NEOP</name>
<evidence type="ECO:0000313" key="1">
    <source>
        <dbReference type="EMBL" id="KAJ8884967.1"/>
    </source>
</evidence>
<organism evidence="1 2">
    <name type="scientific">Dryococelus australis</name>
    <dbReference type="NCBI Taxonomy" id="614101"/>
    <lineage>
        <taxon>Eukaryota</taxon>
        <taxon>Metazoa</taxon>
        <taxon>Ecdysozoa</taxon>
        <taxon>Arthropoda</taxon>
        <taxon>Hexapoda</taxon>
        <taxon>Insecta</taxon>
        <taxon>Pterygota</taxon>
        <taxon>Neoptera</taxon>
        <taxon>Polyneoptera</taxon>
        <taxon>Phasmatodea</taxon>
        <taxon>Verophasmatodea</taxon>
        <taxon>Anareolatae</taxon>
        <taxon>Phasmatidae</taxon>
        <taxon>Eurycanthinae</taxon>
        <taxon>Dryococelus</taxon>
    </lineage>
</organism>
<evidence type="ECO:0000313" key="2">
    <source>
        <dbReference type="Proteomes" id="UP001159363"/>
    </source>
</evidence>
<sequence length="62" mass="7164">MSVQERGMGDKVEEEFSGTVFKGFEHEHSKIVSDGVNSHVELAHRPRRATKTPRYLMDYISR</sequence>
<dbReference type="EMBL" id="JARBHB010000004">
    <property type="protein sequence ID" value="KAJ8884967.1"/>
    <property type="molecule type" value="Genomic_DNA"/>
</dbReference>
<keyword evidence="2" id="KW-1185">Reference proteome</keyword>
<proteinExistence type="predicted"/>
<protein>
    <submittedName>
        <fullName evidence="1">Uncharacterized protein</fullName>
    </submittedName>
</protein>
<gene>
    <name evidence="1" type="ORF">PR048_011163</name>
</gene>
<dbReference type="Proteomes" id="UP001159363">
    <property type="component" value="Chromosome X"/>
</dbReference>